<dbReference type="Proteomes" id="UP001158576">
    <property type="component" value="Chromosome XSR"/>
</dbReference>
<dbReference type="EMBL" id="OU015569">
    <property type="protein sequence ID" value="CAG5096924.1"/>
    <property type="molecule type" value="Genomic_DNA"/>
</dbReference>
<feature type="compositionally biased region" description="Polar residues" evidence="1">
    <location>
        <begin position="83"/>
        <end position="102"/>
    </location>
</feature>
<organism evidence="2 3">
    <name type="scientific">Oikopleura dioica</name>
    <name type="common">Tunicate</name>
    <dbReference type="NCBI Taxonomy" id="34765"/>
    <lineage>
        <taxon>Eukaryota</taxon>
        <taxon>Metazoa</taxon>
        <taxon>Chordata</taxon>
        <taxon>Tunicata</taxon>
        <taxon>Appendicularia</taxon>
        <taxon>Copelata</taxon>
        <taxon>Oikopleuridae</taxon>
        <taxon>Oikopleura</taxon>
    </lineage>
</organism>
<feature type="region of interest" description="Disordered" evidence="1">
    <location>
        <begin position="75"/>
        <end position="131"/>
    </location>
</feature>
<sequence>MMRMMDDPRSIEHEVRKFIDSGALEEYFKNGKITLQYLLHSVQLDMPDECDWETFQEEFFRQYSQKIIICRALSNSNDDDSNQEASPQTSGFRSDFSVSRTVSPVRKLHGGHDNNNVIDANRESSRRRRTQAIRRGEQALLEERLNRLTINVGHQVVRPPPEPQSEYPRILRVDEYESLYQKLFDSNLRIDCERHGDSWATINELGSEEGEVWNTRTQATTLLYSPFNEERVGHGVQIKYLAEKSVLTGLYLFKPKSIQYLDSNEINALRKGYGRLLERLSSAEEVAKIKETPYDYRYFCWLCGADDIDEVVEVLVKPTRQERSSRRSSRQFEST</sequence>
<reference evidence="2 3" key="1">
    <citation type="submission" date="2021-04" db="EMBL/GenBank/DDBJ databases">
        <authorList>
            <person name="Bliznina A."/>
        </authorList>
    </citation>
    <scope>NUCLEOTIDE SEQUENCE [LARGE SCALE GENOMIC DNA]</scope>
</reference>
<accession>A0ABN7SG17</accession>
<gene>
    <name evidence="2" type="ORF">OKIOD_LOCUS6406</name>
</gene>
<evidence type="ECO:0000256" key="1">
    <source>
        <dbReference type="SAM" id="MobiDB-lite"/>
    </source>
</evidence>
<proteinExistence type="predicted"/>
<protein>
    <submittedName>
        <fullName evidence="2">Oidioi.mRNA.OKI2018_I69.XSR.g14848.t1.cds</fullName>
    </submittedName>
</protein>
<evidence type="ECO:0000313" key="3">
    <source>
        <dbReference type="Proteomes" id="UP001158576"/>
    </source>
</evidence>
<evidence type="ECO:0000313" key="2">
    <source>
        <dbReference type="EMBL" id="CAG5096924.1"/>
    </source>
</evidence>
<name>A0ABN7SG17_OIKDI</name>
<keyword evidence="3" id="KW-1185">Reference proteome</keyword>